<comment type="caution">
    <text evidence="1">The sequence shown here is derived from an EMBL/GenBank/DDBJ whole genome shotgun (WGS) entry which is preliminary data.</text>
</comment>
<reference evidence="1" key="1">
    <citation type="journal article" date="2021" name="PeerJ">
        <title>Extensive microbial diversity within the chicken gut microbiome revealed by metagenomics and culture.</title>
        <authorList>
            <person name="Gilroy R."/>
            <person name="Ravi A."/>
            <person name="Getino M."/>
            <person name="Pursley I."/>
            <person name="Horton D.L."/>
            <person name="Alikhan N.F."/>
            <person name="Baker D."/>
            <person name="Gharbi K."/>
            <person name="Hall N."/>
            <person name="Watson M."/>
            <person name="Adriaenssens E.M."/>
            <person name="Foster-Nyarko E."/>
            <person name="Jarju S."/>
            <person name="Secka A."/>
            <person name="Antonio M."/>
            <person name="Oren A."/>
            <person name="Chaudhuri R.R."/>
            <person name="La Ragione R."/>
            <person name="Hildebrand F."/>
            <person name="Pallen M.J."/>
        </authorList>
    </citation>
    <scope>NUCLEOTIDE SEQUENCE</scope>
    <source>
        <strain evidence="1">5933</strain>
    </source>
</reference>
<protein>
    <submittedName>
        <fullName evidence="1">Uncharacterized protein</fullName>
    </submittedName>
</protein>
<evidence type="ECO:0000313" key="2">
    <source>
        <dbReference type="Proteomes" id="UP000823918"/>
    </source>
</evidence>
<reference evidence="1" key="2">
    <citation type="submission" date="2021-04" db="EMBL/GenBank/DDBJ databases">
        <authorList>
            <person name="Gilroy R."/>
        </authorList>
    </citation>
    <scope>NUCLEOTIDE SEQUENCE</scope>
    <source>
        <strain evidence="1">5933</strain>
    </source>
</reference>
<organism evidence="1 2">
    <name type="scientific">Candidatus Ruthenibacterium merdavium</name>
    <dbReference type="NCBI Taxonomy" id="2838752"/>
    <lineage>
        <taxon>Bacteria</taxon>
        <taxon>Bacillati</taxon>
        <taxon>Bacillota</taxon>
        <taxon>Clostridia</taxon>
        <taxon>Eubacteriales</taxon>
        <taxon>Oscillospiraceae</taxon>
        <taxon>Ruthenibacterium</taxon>
    </lineage>
</organism>
<dbReference type="PROSITE" id="PS51257">
    <property type="entry name" value="PROKAR_LIPOPROTEIN"/>
    <property type="match status" value="1"/>
</dbReference>
<proteinExistence type="predicted"/>
<dbReference type="EMBL" id="DWWA01000007">
    <property type="protein sequence ID" value="HJC71301.1"/>
    <property type="molecule type" value="Genomic_DNA"/>
</dbReference>
<dbReference type="Proteomes" id="UP000823918">
    <property type="component" value="Unassembled WGS sequence"/>
</dbReference>
<evidence type="ECO:0000313" key="1">
    <source>
        <dbReference type="EMBL" id="HJC71301.1"/>
    </source>
</evidence>
<dbReference type="AlphaFoldDB" id="A0A9D2Q4E9"/>
<accession>A0A9D2Q4E9</accession>
<name>A0A9D2Q4E9_9FIRM</name>
<gene>
    <name evidence="1" type="ORF">H9698_00710</name>
</gene>
<sequence>MTHFNLRQLDLNAFNTALSSCTGDVYMVTPEGDKLNLKSKLCQLIGFQRLLQTDRIETAHLHCTNPEDEHLFSHFALSNA</sequence>